<keyword evidence="9 16" id="KW-0418">Kinase</keyword>
<evidence type="ECO:0000256" key="6">
    <source>
        <dbReference type="ARBA" id="ARBA00022679"/>
    </source>
</evidence>
<dbReference type="InterPro" id="IPR003594">
    <property type="entry name" value="HATPase_dom"/>
</dbReference>
<dbReference type="GO" id="GO:0005886">
    <property type="term" value="C:plasma membrane"/>
    <property type="evidence" value="ECO:0007669"/>
    <property type="project" value="UniProtKB-SubCell"/>
</dbReference>
<dbReference type="GO" id="GO:0000155">
    <property type="term" value="F:phosphorelay sensor kinase activity"/>
    <property type="evidence" value="ECO:0007669"/>
    <property type="project" value="InterPro"/>
</dbReference>
<dbReference type="Pfam" id="PF02518">
    <property type="entry name" value="HATPase_c"/>
    <property type="match status" value="1"/>
</dbReference>
<keyword evidence="12" id="KW-0902">Two-component regulatory system</keyword>
<proteinExistence type="predicted"/>
<keyword evidence="17" id="KW-1185">Reference proteome</keyword>
<keyword evidence="11 14" id="KW-1133">Transmembrane helix</keyword>
<keyword evidence="4" id="KW-1003">Cell membrane</keyword>
<name>A0A7C9QTC4_9PROT</name>
<dbReference type="SUPFAM" id="SSF55874">
    <property type="entry name" value="ATPase domain of HSP90 chaperone/DNA topoisomerase II/histidine kinase"/>
    <property type="match status" value="1"/>
</dbReference>
<feature type="transmembrane region" description="Helical" evidence="14">
    <location>
        <begin position="262"/>
        <end position="283"/>
    </location>
</feature>
<comment type="subcellular location">
    <subcellularLocation>
        <location evidence="2">Cell membrane</location>
        <topology evidence="2">Multi-pass membrane protein</topology>
    </subcellularLocation>
</comment>
<evidence type="ECO:0000256" key="13">
    <source>
        <dbReference type="ARBA" id="ARBA00023136"/>
    </source>
</evidence>
<dbReference type="Gene3D" id="3.30.450.20">
    <property type="entry name" value="PAS domain"/>
    <property type="match status" value="2"/>
</dbReference>
<evidence type="ECO:0000256" key="10">
    <source>
        <dbReference type="ARBA" id="ARBA00022840"/>
    </source>
</evidence>
<evidence type="ECO:0000256" key="7">
    <source>
        <dbReference type="ARBA" id="ARBA00022692"/>
    </source>
</evidence>
<evidence type="ECO:0000256" key="5">
    <source>
        <dbReference type="ARBA" id="ARBA00022553"/>
    </source>
</evidence>
<dbReference type="CDD" id="cd00082">
    <property type="entry name" value="HisKA"/>
    <property type="match status" value="1"/>
</dbReference>
<dbReference type="AlphaFoldDB" id="A0A7C9QTC4"/>
<dbReference type="Pfam" id="PF02743">
    <property type="entry name" value="dCache_1"/>
    <property type="match status" value="1"/>
</dbReference>
<protein>
    <recommendedName>
        <fullName evidence="3">histidine kinase</fullName>
        <ecNumber evidence="3">2.7.13.3</ecNumber>
    </recommendedName>
</protein>
<dbReference type="InterPro" id="IPR004358">
    <property type="entry name" value="Sig_transdc_His_kin-like_C"/>
</dbReference>
<evidence type="ECO:0000256" key="3">
    <source>
        <dbReference type="ARBA" id="ARBA00012438"/>
    </source>
</evidence>
<dbReference type="InterPro" id="IPR036890">
    <property type="entry name" value="HATPase_C_sf"/>
</dbReference>
<dbReference type="PROSITE" id="PS50109">
    <property type="entry name" value="HIS_KIN"/>
    <property type="match status" value="1"/>
</dbReference>
<keyword evidence="8" id="KW-0547">Nucleotide-binding</keyword>
<evidence type="ECO:0000256" key="9">
    <source>
        <dbReference type="ARBA" id="ARBA00022777"/>
    </source>
</evidence>
<dbReference type="EMBL" id="JAAIYP010000034">
    <property type="protein sequence ID" value="NFV80065.1"/>
    <property type="molecule type" value="Genomic_DNA"/>
</dbReference>
<dbReference type="SUPFAM" id="SSF47384">
    <property type="entry name" value="Homodimeric domain of signal transducing histidine kinase"/>
    <property type="match status" value="1"/>
</dbReference>
<evidence type="ECO:0000259" key="15">
    <source>
        <dbReference type="PROSITE" id="PS50109"/>
    </source>
</evidence>
<dbReference type="Gene3D" id="1.10.287.130">
    <property type="match status" value="1"/>
</dbReference>
<dbReference type="PIRSF" id="PIRSF036431">
    <property type="entry name" value="STHK_DctB"/>
    <property type="match status" value="1"/>
</dbReference>
<dbReference type="SMART" id="SM00388">
    <property type="entry name" value="HisKA"/>
    <property type="match status" value="1"/>
</dbReference>
<evidence type="ECO:0000313" key="17">
    <source>
        <dbReference type="Proteomes" id="UP000480684"/>
    </source>
</evidence>
<dbReference type="InterPro" id="IPR003661">
    <property type="entry name" value="HisK_dim/P_dom"/>
</dbReference>
<dbReference type="GO" id="GO:0005524">
    <property type="term" value="F:ATP binding"/>
    <property type="evidence" value="ECO:0007669"/>
    <property type="project" value="UniProtKB-KW"/>
</dbReference>
<reference evidence="16 17" key="1">
    <citation type="submission" date="2020-02" db="EMBL/GenBank/DDBJ databases">
        <authorList>
            <person name="Dziuba M."/>
            <person name="Kuznetsov B."/>
            <person name="Mardanov A."/>
            <person name="Ravin N."/>
            <person name="Grouzdev D."/>
        </authorList>
    </citation>
    <scope>NUCLEOTIDE SEQUENCE [LARGE SCALE GENOMIC DNA]</scope>
    <source>
        <strain evidence="16 17">SpK</strain>
    </source>
</reference>
<comment type="caution">
    <text evidence="16">The sequence shown here is derived from an EMBL/GenBank/DDBJ whole genome shotgun (WGS) entry which is preliminary data.</text>
</comment>
<evidence type="ECO:0000256" key="1">
    <source>
        <dbReference type="ARBA" id="ARBA00000085"/>
    </source>
</evidence>
<keyword evidence="5" id="KW-0597">Phosphoprotein</keyword>
<feature type="transmembrane region" description="Helical" evidence="14">
    <location>
        <begin position="20"/>
        <end position="38"/>
    </location>
</feature>
<dbReference type="RefSeq" id="WP_163677504.1">
    <property type="nucleotide sequence ID" value="NZ_JAAIYP010000034.1"/>
</dbReference>
<evidence type="ECO:0000313" key="16">
    <source>
        <dbReference type="EMBL" id="NFV80065.1"/>
    </source>
</evidence>
<dbReference type="SUPFAM" id="SSF103190">
    <property type="entry name" value="Sensory domain-like"/>
    <property type="match status" value="1"/>
</dbReference>
<dbReference type="PANTHER" id="PTHR43065">
    <property type="entry name" value="SENSOR HISTIDINE KINASE"/>
    <property type="match status" value="1"/>
</dbReference>
<evidence type="ECO:0000256" key="4">
    <source>
        <dbReference type="ARBA" id="ARBA00022475"/>
    </source>
</evidence>
<sequence length="544" mass="57865">MTAEPFVSFPPHDRFPLPRLWFGALLVLVPLAAWLCGVGGEASAMADIAAQVQGRADLFRTLLQRELERPAGVPLALSRAPLVADALAGDGAAAWQLNGLMADLVRDADLSDLYVMNRDGVAIAASNATAGDSFVGKDFSFRAYFIDAMQGRTGHEFALGTTSHVPGYYVGQPVLGTGGAVIGVVVAKIELARLERLWADSPESLLLTDRDGTVLLTGDPALRFHPMPPLDGHSLAVQLDLAGGEWRLSVLSSTRMAQSRRWSWAVGGSIAMTALLLAVYVVAERRRSVLAFAAFERQSRAALEEELKLRTAELVQAAKLATIGQMATGMVHEINQPLAAIRAFAGNALRFLELQRHDRVSANLNEIAGQADRLGEIARRLKGFARRPDGELATVALAPAVERVLAMVGSRLREQGVTVDVDLGANTVMVRAEQVRLEQVLLNLVANSLDAMARVEFGALSIRIHPGSRKTALVVADTGPGIAPELLSDLFEPFTTTKPAGEGLGLGLSIASAIVRDFGGNLSAVNRVEGGAAFTLELLNAELG</sequence>
<gene>
    <name evidence="16" type="ORF">G4223_08075</name>
</gene>
<dbReference type="EC" id="2.7.13.3" evidence="3"/>
<dbReference type="Proteomes" id="UP000480684">
    <property type="component" value="Unassembled WGS sequence"/>
</dbReference>
<dbReference type="Gene3D" id="3.30.565.10">
    <property type="entry name" value="Histidine kinase-like ATPase, C-terminal domain"/>
    <property type="match status" value="1"/>
</dbReference>
<keyword evidence="7 14" id="KW-0812">Transmembrane</keyword>
<dbReference type="InterPro" id="IPR017055">
    <property type="entry name" value="Sig_transdc_His_kinase_DctB"/>
</dbReference>
<organism evidence="16 17">
    <name type="scientific">Magnetospirillum aberrantis SpK</name>
    <dbReference type="NCBI Taxonomy" id="908842"/>
    <lineage>
        <taxon>Bacteria</taxon>
        <taxon>Pseudomonadati</taxon>
        <taxon>Pseudomonadota</taxon>
        <taxon>Alphaproteobacteria</taxon>
        <taxon>Rhodospirillales</taxon>
        <taxon>Rhodospirillaceae</taxon>
        <taxon>Magnetospirillum</taxon>
    </lineage>
</organism>
<dbReference type="InterPro" id="IPR033479">
    <property type="entry name" value="dCache_1"/>
</dbReference>
<dbReference type="InterPro" id="IPR029151">
    <property type="entry name" value="Sensor-like_sf"/>
</dbReference>
<feature type="domain" description="Histidine kinase" evidence="15">
    <location>
        <begin position="329"/>
        <end position="542"/>
    </location>
</feature>
<dbReference type="InterPro" id="IPR005467">
    <property type="entry name" value="His_kinase_dom"/>
</dbReference>
<evidence type="ECO:0000256" key="8">
    <source>
        <dbReference type="ARBA" id="ARBA00022741"/>
    </source>
</evidence>
<dbReference type="Gene3D" id="6.10.250.3020">
    <property type="match status" value="1"/>
</dbReference>
<dbReference type="Pfam" id="PF00512">
    <property type="entry name" value="HisKA"/>
    <property type="match status" value="1"/>
</dbReference>
<keyword evidence="13 14" id="KW-0472">Membrane</keyword>
<evidence type="ECO:0000256" key="12">
    <source>
        <dbReference type="ARBA" id="ARBA00023012"/>
    </source>
</evidence>
<dbReference type="PANTHER" id="PTHR43065:SF46">
    <property type="entry name" value="C4-DICARBOXYLATE TRANSPORT SENSOR PROTEIN DCTB"/>
    <property type="match status" value="1"/>
</dbReference>
<accession>A0A7C9QTC4</accession>
<dbReference type="InterPro" id="IPR036097">
    <property type="entry name" value="HisK_dim/P_sf"/>
</dbReference>
<evidence type="ECO:0000256" key="11">
    <source>
        <dbReference type="ARBA" id="ARBA00022989"/>
    </source>
</evidence>
<dbReference type="SMART" id="SM00387">
    <property type="entry name" value="HATPase_c"/>
    <property type="match status" value="1"/>
</dbReference>
<dbReference type="PRINTS" id="PR00344">
    <property type="entry name" value="BCTRLSENSOR"/>
</dbReference>
<keyword evidence="10" id="KW-0067">ATP-binding</keyword>
<keyword evidence="6" id="KW-0808">Transferase</keyword>
<comment type="catalytic activity">
    <reaction evidence="1">
        <text>ATP + protein L-histidine = ADP + protein N-phospho-L-histidine.</text>
        <dbReference type="EC" id="2.7.13.3"/>
    </reaction>
</comment>
<evidence type="ECO:0000256" key="2">
    <source>
        <dbReference type="ARBA" id="ARBA00004651"/>
    </source>
</evidence>
<evidence type="ECO:0000256" key="14">
    <source>
        <dbReference type="SAM" id="Phobius"/>
    </source>
</evidence>